<feature type="transmembrane region" description="Helical" evidence="6">
    <location>
        <begin position="447"/>
        <end position="473"/>
    </location>
</feature>
<feature type="transmembrane region" description="Helical" evidence="6">
    <location>
        <begin position="285"/>
        <end position="308"/>
    </location>
</feature>
<sequence>MEHRRSSTTSDGMTTTTTNAHDAETNHGRLSPKDDERDLGRDSGLDSSPEEDADDTSTIDGTGPEASRVSTNVSIAETISLPHELLLVAVVCLAQLYTQAALGNTIGILKIIGSSYGISDPAELSWIIAGYSLTVGTFIMFSGRLGDVYGYKPLFLLGMAWFAVWNVVCGLAIYSNHVLLIFARVLQGIGPAICLTNGLAILGASYGPGKRKALAFAAFGATAPGGSILGAVFAGLFARHWWPWAYFCFAIVLALSVVLSYYVIPSRPSLMGRPRDTWPRGLWAVIHELDLAGAATGITGLVLINFSWNQAPLSGWSAPFVYVLLLVGVLFIAAFFLIEIRYAKHPLIPFDALSVDVSFVLAAIACGWGCFGIWIMYTWQFFEEFRGATPLLATAWFSPVAVSGCAASVFTGMLIHRLGPAVVMAAALLFFTVGITLIATAPVDQTYWSQAFVSMLVTPWGMDMSFPAATLILSNAVHRKHQGIAASLINTVVNYSIALGLGFAGTVEYKVNIGGKTDEDRLRGFHGAYYMGIGLAGLGVLICIAYLIKAHTTKRDERQNEKA</sequence>
<keyword evidence="2 6" id="KW-0812">Transmembrane</keyword>
<dbReference type="SUPFAM" id="SSF103473">
    <property type="entry name" value="MFS general substrate transporter"/>
    <property type="match status" value="1"/>
</dbReference>
<feature type="transmembrane region" description="Helical" evidence="6">
    <location>
        <begin position="359"/>
        <end position="379"/>
    </location>
</feature>
<accession>A0ABR1RWQ7</accession>
<feature type="transmembrane region" description="Helical" evidence="6">
    <location>
        <begin position="391"/>
        <end position="415"/>
    </location>
</feature>
<proteinExistence type="predicted"/>
<evidence type="ECO:0000256" key="1">
    <source>
        <dbReference type="ARBA" id="ARBA00004141"/>
    </source>
</evidence>
<feature type="transmembrane region" description="Helical" evidence="6">
    <location>
        <begin position="181"/>
        <end position="202"/>
    </location>
</feature>
<dbReference type="InterPro" id="IPR011701">
    <property type="entry name" value="MFS"/>
</dbReference>
<protein>
    <recommendedName>
        <fullName evidence="7">Major facilitator superfamily (MFS) profile domain-containing protein</fullName>
    </recommendedName>
</protein>
<evidence type="ECO:0000313" key="9">
    <source>
        <dbReference type="Proteomes" id="UP001444661"/>
    </source>
</evidence>
<evidence type="ECO:0000313" key="8">
    <source>
        <dbReference type="EMBL" id="KAK8022349.1"/>
    </source>
</evidence>
<dbReference type="PANTHER" id="PTHR42718">
    <property type="entry name" value="MAJOR FACILITATOR SUPERFAMILY MULTIDRUG TRANSPORTER MFSC"/>
    <property type="match status" value="1"/>
</dbReference>
<dbReference type="Pfam" id="PF07690">
    <property type="entry name" value="MFS_1"/>
    <property type="match status" value="1"/>
</dbReference>
<evidence type="ECO:0000256" key="6">
    <source>
        <dbReference type="SAM" id="Phobius"/>
    </source>
</evidence>
<organism evidence="8 9">
    <name type="scientific">Apiospora rasikravindrae</name>
    <dbReference type="NCBI Taxonomy" id="990691"/>
    <lineage>
        <taxon>Eukaryota</taxon>
        <taxon>Fungi</taxon>
        <taxon>Dikarya</taxon>
        <taxon>Ascomycota</taxon>
        <taxon>Pezizomycotina</taxon>
        <taxon>Sordariomycetes</taxon>
        <taxon>Xylariomycetidae</taxon>
        <taxon>Amphisphaeriales</taxon>
        <taxon>Apiosporaceae</taxon>
        <taxon>Apiospora</taxon>
    </lineage>
</organism>
<evidence type="ECO:0000256" key="2">
    <source>
        <dbReference type="ARBA" id="ARBA00022692"/>
    </source>
</evidence>
<feature type="compositionally biased region" description="Acidic residues" evidence="5">
    <location>
        <begin position="48"/>
        <end position="57"/>
    </location>
</feature>
<keyword evidence="4 6" id="KW-0472">Membrane</keyword>
<reference evidence="8 9" key="1">
    <citation type="submission" date="2023-01" db="EMBL/GenBank/DDBJ databases">
        <title>Analysis of 21 Apiospora genomes using comparative genomics revels a genus with tremendous synthesis potential of carbohydrate active enzymes and secondary metabolites.</title>
        <authorList>
            <person name="Sorensen T."/>
        </authorList>
    </citation>
    <scope>NUCLEOTIDE SEQUENCE [LARGE SCALE GENOMIC DNA]</scope>
    <source>
        <strain evidence="8 9">CBS 33761</strain>
    </source>
</reference>
<feature type="transmembrane region" description="Helical" evidence="6">
    <location>
        <begin position="422"/>
        <end position="441"/>
    </location>
</feature>
<evidence type="ECO:0000259" key="7">
    <source>
        <dbReference type="PROSITE" id="PS50850"/>
    </source>
</evidence>
<feature type="domain" description="Major facilitator superfamily (MFS) profile" evidence="7">
    <location>
        <begin position="84"/>
        <end position="551"/>
    </location>
</feature>
<feature type="compositionally biased region" description="Low complexity" evidence="5">
    <location>
        <begin position="7"/>
        <end position="18"/>
    </location>
</feature>
<feature type="transmembrane region" description="Helical" evidence="6">
    <location>
        <begin position="124"/>
        <end position="142"/>
    </location>
</feature>
<feature type="transmembrane region" description="Helical" evidence="6">
    <location>
        <begin position="527"/>
        <end position="548"/>
    </location>
</feature>
<dbReference type="PANTHER" id="PTHR42718:SF1">
    <property type="entry name" value="LOW AFFINITY AMMONIUM TRANSPORTER"/>
    <property type="match status" value="1"/>
</dbReference>
<gene>
    <name evidence="8" type="ORF">PG993_013116</name>
</gene>
<feature type="transmembrane region" description="Helical" evidence="6">
    <location>
        <begin position="214"/>
        <end position="238"/>
    </location>
</feature>
<evidence type="ECO:0000256" key="4">
    <source>
        <dbReference type="ARBA" id="ARBA00023136"/>
    </source>
</evidence>
<comment type="caution">
    <text evidence="8">The sequence shown here is derived from an EMBL/GenBank/DDBJ whole genome shotgun (WGS) entry which is preliminary data.</text>
</comment>
<feature type="transmembrane region" description="Helical" evidence="6">
    <location>
        <begin position="85"/>
        <end position="112"/>
    </location>
</feature>
<keyword evidence="9" id="KW-1185">Reference proteome</keyword>
<dbReference type="InterPro" id="IPR036259">
    <property type="entry name" value="MFS_trans_sf"/>
</dbReference>
<evidence type="ECO:0000256" key="5">
    <source>
        <dbReference type="SAM" id="MobiDB-lite"/>
    </source>
</evidence>
<feature type="transmembrane region" description="Helical" evidence="6">
    <location>
        <begin position="154"/>
        <end position="175"/>
    </location>
</feature>
<feature type="compositionally biased region" description="Basic and acidic residues" evidence="5">
    <location>
        <begin position="21"/>
        <end position="44"/>
    </location>
</feature>
<feature type="transmembrane region" description="Helical" evidence="6">
    <location>
        <begin position="320"/>
        <end position="338"/>
    </location>
</feature>
<dbReference type="PROSITE" id="PS50850">
    <property type="entry name" value="MFS"/>
    <property type="match status" value="1"/>
</dbReference>
<keyword evidence="3 6" id="KW-1133">Transmembrane helix</keyword>
<dbReference type="CDD" id="cd17476">
    <property type="entry name" value="MFS_Amf1_MDR_like"/>
    <property type="match status" value="1"/>
</dbReference>
<name>A0ABR1RWQ7_9PEZI</name>
<dbReference type="EMBL" id="JAQQWK010000012">
    <property type="protein sequence ID" value="KAK8022349.1"/>
    <property type="molecule type" value="Genomic_DNA"/>
</dbReference>
<feature type="transmembrane region" description="Helical" evidence="6">
    <location>
        <begin position="485"/>
        <end position="507"/>
    </location>
</feature>
<dbReference type="Proteomes" id="UP001444661">
    <property type="component" value="Unassembled WGS sequence"/>
</dbReference>
<feature type="region of interest" description="Disordered" evidence="5">
    <location>
        <begin position="1"/>
        <end position="67"/>
    </location>
</feature>
<evidence type="ECO:0000256" key="3">
    <source>
        <dbReference type="ARBA" id="ARBA00022989"/>
    </source>
</evidence>
<comment type="subcellular location">
    <subcellularLocation>
        <location evidence="1">Membrane</location>
        <topology evidence="1">Multi-pass membrane protein</topology>
    </subcellularLocation>
</comment>
<dbReference type="InterPro" id="IPR020846">
    <property type="entry name" value="MFS_dom"/>
</dbReference>
<feature type="transmembrane region" description="Helical" evidence="6">
    <location>
        <begin position="244"/>
        <end position="264"/>
    </location>
</feature>
<dbReference type="Gene3D" id="1.20.1250.20">
    <property type="entry name" value="MFS general substrate transporter like domains"/>
    <property type="match status" value="2"/>
</dbReference>